<dbReference type="PANTHER" id="PTHR43102">
    <property type="entry name" value="SLR1143 PROTEIN"/>
    <property type="match status" value="1"/>
</dbReference>
<organism evidence="3 4">
    <name type="scientific">Halorhodospira neutriphila</name>
    <dbReference type="NCBI Taxonomy" id="168379"/>
    <lineage>
        <taxon>Bacteria</taxon>
        <taxon>Pseudomonadati</taxon>
        <taxon>Pseudomonadota</taxon>
        <taxon>Gammaproteobacteria</taxon>
        <taxon>Chromatiales</taxon>
        <taxon>Ectothiorhodospiraceae</taxon>
        <taxon>Halorhodospira</taxon>
    </lineage>
</organism>
<gene>
    <name evidence="3" type="ORF">CKO13_07445</name>
</gene>
<dbReference type="InterPro" id="IPR036457">
    <property type="entry name" value="PPM-type-like_dom_sf"/>
</dbReference>
<dbReference type="EMBL" id="NRSH01000073">
    <property type="protein sequence ID" value="MBK1726855.1"/>
    <property type="molecule type" value="Genomic_DNA"/>
</dbReference>
<dbReference type="Gene3D" id="3.30.450.40">
    <property type="match status" value="1"/>
</dbReference>
<dbReference type="InterPro" id="IPR003018">
    <property type="entry name" value="GAF"/>
</dbReference>
<dbReference type="SUPFAM" id="SSF55781">
    <property type="entry name" value="GAF domain-like"/>
    <property type="match status" value="1"/>
</dbReference>
<dbReference type="Pfam" id="PF01590">
    <property type="entry name" value="GAF"/>
    <property type="match status" value="1"/>
</dbReference>
<sequence length="414" mass="44796">MRSAPTPAEDEQRLAELHSYGALDTPAEEAFDRLTRLACQVFEAPIATITLVDRDRQWFKSVRGLNTCQTARSISFCGHVVASGEPLIVEDTHRDERFHDNPLVVDAPGIRFYAGVPLTTRRGFHIGVLCVQDTEPRPFDRRRLPILQDLAAVTVDELELRKAHRRLEVEQEIAEEILQRATRSASLALPGVRWHYRPAEALSGDILLGGERPDGSLLFLLGDFTGHGISAAIGAPVLAGRFHDAVEAGETAEGLLSALNREFRRTLPPDMFLAAVLIELDPAQRRIGVWNGGMPALALCGEAGPAAVFPSEGLPLGVAASAGDAPAYPLAYRAVLPGEALYACSDGVLEGVDEQGRFEGQELAALLGEAPAGGRLEQLQARIARAHRLSRERDDATLLELDLGRLLPAGERAS</sequence>
<dbReference type="SMART" id="SM00331">
    <property type="entry name" value="PP2C_SIG"/>
    <property type="match status" value="1"/>
</dbReference>
<comment type="caution">
    <text evidence="3">The sequence shown here is derived from an EMBL/GenBank/DDBJ whole genome shotgun (WGS) entry which is preliminary data.</text>
</comment>
<name>A0ABS1E536_9GAMM</name>
<keyword evidence="4" id="KW-1185">Reference proteome</keyword>
<reference evidence="3 4" key="1">
    <citation type="journal article" date="2020" name="Microorganisms">
        <title>Osmotic Adaptation and Compatible Solute Biosynthesis of Phototrophic Bacteria as Revealed from Genome Analyses.</title>
        <authorList>
            <person name="Imhoff J.F."/>
            <person name="Rahn T."/>
            <person name="Kunzel S."/>
            <person name="Keller A."/>
            <person name="Neulinger S.C."/>
        </authorList>
    </citation>
    <scope>NUCLEOTIDE SEQUENCE [LARGE SCALE GENOMIC DNA]</scope>
    <source>
        <strain evidence="3 4">DSM 15116</strain>
    </source>
</reference>
<dbReference type="Pfam" id="PF07228">
    <property type="entry name" value="SpoIIE"/>
    <property type="match status" value="1"/>
</dbReference>
<evidence type="ECO:0000313" key="4">
    <source>
        <dbReference type="Proteomes" id="UP000738126"/>
    </source>
</evidence>
<dbReference type="RefSeq" id="WP_200258989.1">
    <property type="nucleotide sequence ID" value="NZ_NRSH01000073.1"/>
</dbReference>
<dbReference type="PANTHER" id="PTHR43102:SF2">
    <property type="entry name" value="GAF DOMAIN-CONTAINING PROTEIN"/>
    <property type="match status" value="1"/>
</dbReference>
<dbReference type="Proteomes" id="UP000738126">
    <property type="component" value="Unassembled WGS sequence"/>
</dbReference>
<proteinExistence type="predicted"/>
<feature type="domain" description="GAF" evidence="1">
    <location>
        <begin position="26"/>
        <end position="165"/>
    </location>
</feature>
<dbReference type="Gene3D" id="3.60.40.10">
    <property type="entry name" value="PPM-type phosphatase domain"/>
    <property type="match status" value="1"/>
</dbReference>
<evidence type="ECO:0000259" key="2">
    <source>
        <dbReference type="SMART" id="SM00331"/>
    </source>
</evidence>
<accession>A0ABS1E536</accession>
<evidence type="ECO:0000259" key="1">
    <source>
        <dbReference type="SMART" id="SM00065"/>
    </source>
</evidence>
<dbReference type="InterPro" id="IPR001932">
    <property type="entry name" value="PPM-type_phosphatase-like_dom"/>
</dbReference>
<protein>
    <submittedName>
        <fullName evidence="3">Uncharacterized protein</fullName>
    </submittedName>
</protein>
<evidence type="ECO:0000313" key="3">
    <source>
        <dbReference type="EMBL" id="MBK1726855.1"/>
    </source>
</evidence>
<dbReference type="InterPro" id="IPR029016">
    <property type="entry name" value="GAF-like_dom_sf"/>
</dbReference>
<dbReference type="SMART" id="SM00065">
    <property type="entry name" value="GAF"/>
    <property type="match status" value="1"/>
</dbReference>
<feature type="domain" description="PPM-type phosphatase" evidence="2">
    <location>
        <begin position="187"/>
        <end position="403"/>
    </location>
</feature>